<organism evidence="1 2">
    <name type="scientific">Stenotrophomonas phage Salva</name>
    <dbReference type="NCBI Taxonomy" id="2801524"/>
    <lineage>
        <taxon>Viruses</taxon>
        <taxon>Duplodnaviria</taxon>
        <taxon>Heunggongvirae</taxon>
        <taxon>Uroviricota</taxon>
        <taxon>Caudoviricetes</taxon>
        <taxon>Beaumontvirinae</taxon>
        <taxon>Salvavirus</taxon>
        <taxon>Salvavirus salva</taxon>
    </lineage>
</organism>
<sequence length="151" mass="16493">MKERVRNFRYRGKVHMDNFRMRYLRYFLAWANEQAARIGVNIGTIFERLRAGATFETIESTPPVAPLVVTQATVAGTGKVGEALTINAGTYTGEQPINEGYEWNVAGAFVAGGPSYTPVVDDVGKLVTVKVVASNIHGNINYTINGPTVIE</sequence>
<reference evidence="1 2" key="1">
    <citation type="submission" date="2020-12" db="EMBL/GenBank/DDBJ databases">
        <title>Complete genome sequence of Stenotrophomonas maltophilia phage Salva.</title>
        <authorList>
            <person name="Jefferson B."/>
            <person name="Yao G."/>
            <person name="Clark J."/>
            <person name="Le T."/>
            <person name="Young R."/>
            <person name="Gonzalez C."/>
            <person name="Liu M."/>
        </authorList>
    </citation>
    <scope>NUCLEOTIDE SEQUENCE [LARGE SCALE GENOMIC DNA]</scope>
</reference>
<dbReference type="Gene3D" id="2.60.40.2700">
    <property type="match status" value="1"/>
</dbReference>
<dbReference type="Proteomes" id="UP000595272">
    <property type="component" value="Segment"/>
</dbReference>
<evidence type="ECO:0000313" key="2">
    <source>
        <dbReference type="Proteomes" id="UP000595272"/>
    </source>
</evidence>
<accession>A0A8B6Q848</accession>
<proteinExistence type="predicted"/>
<keyword evidence="2" id="KW-1185">Reference proteome</keyword>
<name>A0A8B6Q848_9CAUD</name>
<dbReference type="EMBL" id="MW393850">
    <property type="protein sequence ID" value="QQM18203.1"/>
    <property type="molecule type" value="Genomic_DNA"/>
</dbReference>
<gene>
    <name evidence="1" type="ORF">CPT_Salva_039</name>
</gene>
<evidence type="ECO:0000313" key="1">
    <source>
        <dbReference type="EMBL" id="QQM18203.1"/>
    </source>
</evidence>
<protein>
    <submittedName>
        <fullName evidence="1">Uncharacterized protein</fullName>
    </submittedName>
</protein>